<dbReference type="Gene3D" id="3.40.50.300">
    <property type="entry name" value="P-loop containing nucleotide triphosphate hydrolases"/>
    <property type="match status" value="2"/>
</dbReference>
<gene>
    <name evidence="12" type="ORF">COW36_16520</name>
</gene>
<dbReference type="AlphaFoldDB" id="A0A2M7G1M9"/>
<comment type="catalytic activity">
    <reaction evidence="8">
        <text>Couples ATP hydrolysis with the unwinding of duplex DNA by translocating in the 3'-5' direction.</text>
        <dbReference type="EC" id="5.6.2.4"/>
    </reaction>
</comment>
<dbReference type="Proteomes" id="UP000231019">
    <property type="component" value="Unassembled WGS sequence"/>
</dbReference>
<evidence type="ECO:0000256" key="5">
    <source>
        <dbReference type="ARBA" id="ARBA00022840"/>
    </source>
</evidence>
<dbReference type="GO" id="GO:0006281">
    <property type="term" value="P:DNA repair"/>
    <property type="evidence" value="ECO:0007669"/>
    <property type="project" value="TreeGrafter"/>
</dbReference>
<dbReference type="GO" id="GO:0003677">
    <property type="term" value="F:DNA binding"/>
    <property type="evidence" value="ECO:0007669"/>
    <property type="project" value="UniProtKB-KW"/>
</dbReference>
<evidence type="ECO:0000259" key="10">
    <source>
        <dbReference type="PROSITE" id="PS51192"/>
    </source>
</evidence>
<comment type="similarity">
    <text evidence="1">Belongs to the helicase family. RecQ subfamily.</text>
</comment>
<evidence type="ECO:0000256" key="8">
    <source>
        <dbReference type="ARBA" id="ARBA00034617"/>
    </source>
</evidence>
<evidence type="ECO:0000256" key="4">
    <source>
        <dbReference type="ARBA" id="ARBA00022806"/>
    </source>
</evidence>
<proteinExistence type="inferred from homology"/>
<evidence type="ECO:0000256" key="2">
    <source>
        <dbReference type="ARBA" id="ARBA00022741"/>
    </source>
</evidence>
<evidence type="ECO:0000256" key="9">
    <source>
        <dbReference type="ARBA" id="ARBA00034808"/>
    </source>
</evidence>
<evidence type="ECO:0000259" key="11">
    <source>
        <dbReference type="PROSITE" id="PS51194"/>
    </source>
</evidence>
<sequence>MFLQAKAWPTVLARYWGKEFQLRSHQQPIVENLTEKRDVLALLPTGEGKTLCFQLAGLVLGGLTLVVSPLLALIQEQVEDLQAKGLPAWQLSSQLSPEQRRKLLTALTNTAQAFLYLSPEQLQGAALQTFLAELPPRLLVIDEAHCISQWGRSFRPAYREIGSLLSSWKQRPVLGVFTATAPPQVQADISQVLGLKAPKLFQGSVLRDNIAIRIQRCWTPRSKRKALLAGIQGKTLIYARSRQATEELAQALREKGFPASFYHAGASLTQRQAAYQHFRSEPLAVLVATTAFGMGVDIPDIATVIHWHLPESLDAYVQEIGRGGRNRKFQAQALALWLWGEKGGGFNKLEAELPKRVWQLLGKGLSLIEVQDRLDLSDQSLNTMLLPWLAQGWIQPLAGKRYRLNAEVLSREMEWAVFRAEKQEQQFLRNQQAAFRRYLKTRRCRREQLERYFEVPLQPGCGLCDCCI</sequence>
<dbReference type="CDD" id="cd17920">
    <property type="entry name" value="DEXHc_RecQ"/>
    <property type="match status" value="1"/>
</dbReference>
<dbReference type="InterPro" id="IPR027417">
    <property type="entry name" value="P-loop_NTPase"/>
</dbReference>
<dbReference type="PROSITE" id="PS51192">
    <property type="entry name" value="HELICASE_ATP_BIND_1"/>
    <property type="match status" value="1"/>
</dbReference>
<dbReference type="GO" id="GO:0043590">
    <property type="term" value="C:bacterial nucleoid"/>
    <property type="evidence" value="ECO:0007669"/>
    <property type="project" value="TreeGrafter"/>
</dbReference>
<keyword evidence="4" id="KW-0347">Helicase</keyword>
<evidence type="ECO:0000256" key="7">
    <source>
        <dbReference type="ARBA" id="ARBA00023235"/>
    </source>
</evidence>
<keyword evidence="2" id="KW-0547">Nucleotide-binding</keyword>
<dbReference type="EC" id="5.6.2.4" evidence="9"/>
<dbReference type="EMBL" id="PFFQ01000049">
    <property type="protein sequence ID" value="PIW15641.1"/>
    <property type="molecule type" value="Genomic_DNA"/>
</dbReference>
<dbReference type="SMART" id="SM00490">
    <property type="entry name" value="HELICc"/>
    <property type="match status" value="1"/>
</dbReference>
<keyword evidence="3" id="KW-0378">Hydrolase</keyword>
<name>A0A2M7G1M9_9BACT</name>
<dbReference type="PROSITE" id="PS51194">
    <property type="entry name" value="HELICASE_CTER"/>
    <property type="match status" value="1"/>
</dbReference>
<protein>
    <recommendedName>
        <fullName evidence="9">DNA 3'-5' helicase</fullName>
        <ecNumber evidence="9">5.6.2.4</ecNumber>
    </recommendedName>
</protein>
<keyword evidence="5" id="KW-0067">ATP-binding</keyword>
<evidence type="ECO:0000256" key="3">
    <source>
        <dbReference type="ARBA" id="ARBA00022801"/>
    </source>
</evidence>
<reference evidence="12 13" key="1">
    <citation type="submission" date="2017-09" db="EMBL/GenBank/DDBJ databases">
        <title>Depth-based differentiation of microbial function through sediment-hosted aquifers and enrichment of novel symbionts in the deep terrestrial subsurface.</title>
        <authorList>
            <person name="Probst A.J."/>
            <person name="Ladd B."/>
            <person name="Jarett J.K."/>
            <person name="Geller-Mcgrath D.E."/>
            <person name="Sieber C.M."/>
            <person name="Emerson J.B."/>
            <person name="Anantharaman K."/>
            <person name="Thomas B.C."/>
            <person name="Malmstrom R."/>
            <person name="Stieglmeier M."/>
            <person name="Klingl A."/>
            <person name="Woyke T."/>
            <person name="Ryan C.M."/>
            <person name="Banfield J.F."/>
        </authorList>
    </citation>
    <scope>NUCLEOTIDE SEQUENCE [LARGE SCALE GENOMIC DNA]</scope>
    <source>
        <strain evidence="12">CG17_big_fil_post_rev_8_21_14_2_50_48_46</strain>
    </source>
</reference>
<dbReference type="GO" id="GO:0009378">
    <property type="term" value="F:four-way junction helicase activity"/>
    <property type="evidence" value="ECO:0007669"/>
    <property type="project" value="TreeGrafter"/>
</dbReference>
<comment type="caution">
    <text evidence="12">The sequence shown here is derived from an EMBL/GenBank/DDBJ whole genome shotgun (WGS) entry which is preliminary data.</text>
</comment>
<dbReference type="GO" id="GO:0030894">
    <property type="term" value="C:replisome"/>
    <property type="evidence" value="ECO:0007669"/>
    <property type="project" value="TreeGrafter"/>
</dbReference>
<dbReference type="PANTHER" id="PTHR13710:SF105">
    <property type="entry name" value="ATP-DEPENDENT DNA HELICASE Q1"/>
    <property type="match status" value="1"/>
</dbReference>
<keyword evidence="7" id="KW-0413">Isomerase</keyword>
<evidence type="ECO:0000313" key="13">
    <source>
        <dbReference type="Proteomes" id="UP000231019"/>
    </source>
</evidence>
<dbReference type="NCBIfam" id="TIGR00614">
    <property type="entry name" value="recQ_fam"/>
    <property type="match status" value="1"/>
</dbReference>
<dbReference type="InterPro" id="IPR011545">
    <property type="entry name" value="DEAD/DEAH_box_helicase_dom"/>
</dbReference>
<dbReference type="InterPro" id="IPR001650">
    <property type="entry name" value="Helicase_C-like"/>
</dbReference>
<dbReference type="GO" id="GO:0005737">
    <property type="term" value="C:cytoplasm"/>
    <property type="evidence" value="ECO:0007669"/>
    <property type="project" value="TreeGrafter"/>
</dbReference>
<dbReference type="GO" id="GO:0006310">
    <property type="term" value="P:DNA recombination"/>
    <property type="evidence" value="ECO:0007669"/>
    <property type="project" value="InterPro"/>
</dbReference>
<dbReference type="Pfam" id="PF00270">
    <property type="entry name" value="DEAD"/>
    <property type="match status" value="1"/>
</dbReference>
<evidence type="ECO:0000256" key="6">
    <source>
        <dbReference type="ARBA" id="ARBA00023125"/>
    </source>
</evidence>
<dbReference type="InterPro" id="IPR014001">
    <property type="entry name" value="Helicase_ATP-bd"/>
</dbReference>
<dbReference type="SMART" id="SM00487">
    <property type="entry name" value="DEXDc"/>
    <property type="match status" value="1"/>
</dbReference>
<evidence type="ECO:0000256" key="1">
    <source>
        <dbReference type="ARBA" id="ARBA00005446"/>
    </source>
</evidence>
<dbReference type="GO" id="GO:0016787">
    <property type="term" value="F:hydrolase activity"/>
    <property type="evidence" value="ECO:0007669"/>
    <property type="project" value="UniProtKB-KW"/>
</dbReference>
<dbReference type="GO" id="GO:0043138">
    <property type="term" value="F:3'-5' DNA helicase activity"/>
    <property type="evidence" value="ECO:0007669"/>
    <property type="project" value="UniProtKB-EC"/>
</dbReference>
<evidence type="ECO:0000313" key="12">
    <source>
        <dbReference type="EMBL" id="PIW15641.1"/>
    </source>
</evidence>
<dbReference type="SUPFAM" id="SSF52540">
    <property type="entry name" value="P-loop containing nucleoside triphosphate hydrolases"/>
    <property type="match status" value="1"/>
</dbReference>
<accession>A0A2M7G1M9</accession>
<dbReference type="GO" id="GO:0005524">
    <property type="term" value="F:ATP binding"/>
    <property type="evidence" value="ECO:0007669"/>
    <property type="project" value="UniProtKB-KW"/>
</dbReference>
<feature type="domain" description="Helicase ATP-binding" evidence="10">
    <location>
        <begin position="30"/>
        <end position="199"/>
    </location>
</feature>
<organism evidence="12 13">
    <name type="scientific">bacterium (Candidatus Blackallbacteria) CG17_big_fil_post_rev_8_21_14_2_50_48_46</name>
    <dbReference type="NCBI Taxonomy" id="2014261"/>
    <lineage>
        <taxon>Bacteria</taxon>
        <taxon>Candidatus Blackallbacteria</taxon>
    </lineage>
</organism>
<dbReference type="Pfam" id="PF00271">
    <property type="entry name" value="Helicase_C"/>
    <property type="match status" value="1"/>
</dbReference>
<dbReference type="InterPro" id="IPR004589">
    <property type="entry name" value="DNA_helicase_ATP-dep_RecQ"/>
</dbReference>
<keyword evidence="6" id="KW-0238">DNA-binding</keyword>
<feature type="domain" description="Helicase C-terminal" evidence="11">
    <location>
        <begin position="223"/>
        <end position="382"/>
    </location>
</feature>
<dbReference type="PANTHER" id="PTHR13710">
    <property type="entry name" value="DNA HELICASE RECQ FAMILY MEMBER"/>
    <property type="match status" value="1"/>
</dbReference>